<feature type="chain" id="PRO_5041644344" description="DUF2946 domain-containing protein" evidence="1">
    <location>
        <begin position="21"/>
        <end position="121"/>
    </location>
</feature>
<protein>
    <recommendedName>
        <fullName evidence="4">DUF2946 domain-containing protein</fullName>
    </recommendedName>
</protein>
<gene>
    <name evidence="2" type="ORF">A3K87_16305</name>
</gene>
<evidence type="ECO:0000313" key="3">
    <source>
        <dbReference type="Proteomes" id="UP000077852"/>
    </source>
</evidence>
<name>A0AA91DNB0_VARPD</name>
<comment type="caution">
    <text evidence="2">The sequence shown here is derived from an EMBL/GenBank/DDBJ whole genome shotgun (WGS) entry which is preliminary data.</text>
</comment>
<evidence type="ECO:0008006" key="4">
    <source>
        <dbReference type="Google" id="ProtNLM"/>
    </source>
</evidence>
<evidence type="ECO:0000313" key="2">
    <source>
        <dbReference type="EMBL" id="OAK63645.1"/>
    </source>
</evidence>
<proteinExistence type="predicted"/>
<dbReference type="EMBL" id="LVHG01000044">
    <property type="protein sequence ID" value="OAK63645.1"/>
    <property type="molecule type" value="Genomic_DNA"/>
</dbReference>
<evidence type="ECO:0000256" key="1">
    <source>
        <dbReference type="SAM" id="SignalP"/>
    </source>
</evidence>
<dbReference type="Proteomes" id="UP000077852">
    <property type="component" value="Unassembled WGS sequence"/>
</dbReference>
<keyword evidence="1" id="KW-0732">Signal</keyword>
<reference evidence="2 3" key="1">
    <citation type="submission" date="2016-03" db="EMBL/GenBank/DDBJ databases">
        <title>Genome sequence of Variovorax paradoxus KB5.</title>
        <authorList>
            <person name="Jeong H."/>
            <person name="Hong C.E."/>
            <person name="Jo S.H."/>
            <person name="Park J.M."/>
        </authorList>
    </citation>
    <scope>NUCLEOTIDE SEQUENCE [LARGE SCALE GENOMIC DNA]</scope>
    <source>
        <strain evidence="2 3">KB5</strain>
    </source>
</reference>
<sequence length="121" mass="13540">MVRCLLVVLMLLLPTQFTWAAVATYCEHETTPTSFHIGHHDHQHQADPLDLVQQEADLADKPIFFEHDDCSYCQTGVAQFGAALDTSFVGPQGCAFVGATSKPYNFRVDEDIDRPKWMRAG</sequence>
<feature type="signal peptide" evidence="1">
    <location>
        <begin position="1"/>
        <end position="20"/>
    </location>
</feature>
<dbReference type="AlphaFoldDB" id="A0AA91DNB0"/>
<dbReference type="RefSeq" id="WP_081268177.1">
    <property type="nucleotide sequence ID" value="NZ_LVHG01000044.1"/>
</dbReference>
<organism evidence="2 3">
    <name type="scientific">Variovorax paradoxus</name>
    <dbReference type="NCBI Taxonomy" id="34073"/>
    <lineage>
        <taxon>Bacteria</taxon>
        <taxon>Pseudomonadati</taxon>
        <taxon>Pseudomonadota</taxon>
        <taxon>Betaproteobacteria</taxon>
        <taxon>Burkholderiales</taxon>
        <taxon>Comamonadaceae</taxon>
        <taxon>Variovorax</taxon>
    </lineage>
</organism>
<accession>A0AA91DNB0</accession>